<proteinExistence type="inferred from homology"/>
<gene>
    <name evidence="10" type="ORF">Sspor_72470</name>
</gene>
<protein>
    <submittedName>
        <fullName evidence="10">Membrane protein</fullName>
    </submittedName>
</protein>
<feature type="transmembrane region" description="Helical" evidence="7">
    <location>
        <begin position="263"/>
        <end position="284"/>
    </location>
</feature>
<dbReference type="InterPro" id="IPR000731">
    <property type="entry name" value="SSD"/>
</dbReference>
<dbReference type="PANTHER" id="PTHR33406">
    <property type="entry name" value="MEMBRANE PROTEIN MJ1562-RELATED"/>
    <property type="match status" value="1"/>
</dbReference>
<feature type="transmembrane region" description="Helical" evidence="7">
    <location>
        <begin position="290"/>
        <end position="311"/>
    </location>
</feature>
<feature type="transmembrane region" description="Helical" evidence="7">
    <location>
        <begin position="537"/>
        <end position="556"/>
    </location>
</feature>
<keyword evidence="6 7" id="KW-0472">Membrane</keyword>
<comment type="subcellular location">
    <subcellularLocation>
        <location evidence="1">Cell membrane</location>
        <topology evidence="1">Multi-pass membrane protein</topology>
    </subcellularLocation>
</comment>
<feature type="chain" id="PRO_5046732431" evidence="8">
    <location>
        <begin position="21"/>
        <end position="695"/>
    </location>
</feature>
<evidence type="ECO:0000259" key="9">
    <source>
        <dbReference type="PROSITE" id="PS50156"/>
    </source>
</evidence>
<dbReference type="PANTHER" id="PTHR33406:SF11">
    <property type="entry name" value="MEMBRANE PROTEIN SCO6666-RELATED"/>
    <property type="match status" value="1"/>
</dbReference>
<keyword evidence="3" id="KW-1003">Cell membrane</keyword>
<feature type="transmembrane region" description="Helical" evidence="7">
    <location>
        <begin position="621"/>
        <end position="640"/>
    </location>
</feature>
<feature type="transmembrane region" description="Helical" evidence="7">
    <location>
        <begin position="350"/>
        <end position="369"/>
    </location>
</feature>
<evidence type="ECO:0000256" key="2">
    <source>
        <dbReference type="ARBA" id="ARBA00010157"/>
    </source>
</evidence>
<dbReference type="Gene3D" id="1.20.1640.10">
    <property type="entry name" value="Multidrug efflux transporter AcrB transmembrane domain"/>
    <property type="match status" value="2"/>
</dbReference>
<feature type="transmembrane region" description="Helical" evidence="7">
    <location>
        <begin position="185"/>
        <end position="206"/>
    </location>
</feature>
<comment type="caution">
    <text evidence="10">The sequence shown here is derived from an EMBL/GenBank/DDBJ whole genome shotgun (WGS) entry which is preliminary data.</text>
</comment>
<feature type="signal peptide" evidence="8">
    <location>
        <begin position="1"/>
        <end position="20"/>
    </location>
</feature>
<accession>A0ABQ3TMR3</accession>
<dbReference type="InterPro" id="IPR004869">
    <property type="entry name" value="MMPL_dom"/>
</dbReference>
<evidence type="ECO:0000256" key="8">
    <source>
        <dbReference type="SAM" id="SignalP"/>
    </source>
</evidence>
<dbReference type="InterPro" id="IPR050545">
    <property type="entry name" value="Mycobact_MmpL"/>
</dbReference>
<sequence length="695" mass="71663">MVLAMLAAVCAGVLAPTAMASLATGGSVATGIEAVHAQRRAERLGVPSPDLFLALSPAGTHPAQPPLADGVVAVAAALAGDREVAGVWTPTARENTWLRSRDGKTMLVAARLKKTDGQPPPDVSRLIKAARTAAGGLRVEASGPAAANEEIDETSARDLMRAELITAPVLFLLLVFAYGSLVAALLPVLVAVLAVGCTIPVLGLLAQVTEVSWAAVNAASAIGAGLAVDYSLFLLARVREQRARGDSAQQALSTALHSTRRSIVFSAAAITACLAAALVVPVPVLRALSMAGMIVAILSAAVALLVLPAFLRLLGPHTYAFDPLSRWRRTHHENGSKFWRSTARTVTTRPLLTTALAAVLLGVITLPLGHARLGLADERTLPPSAPAAAAAQHVRDAFAAPPERLLTLVVTGPDTARGLPAYTQRLARVPHIIGVRIVRPAQPANGPSLTGRPSPAAVLLLASAADPGTEQAATVVRAVRATTAPGAVLVGGRAAEVTDTITAIRNTMPLCFLLLACALLTLLAAYTRTIIAPIKAVLVAVASLGASLGILVVLFQDGHGRTLVGNFTVTGTLDTPMLLFTLFVTLALSIDYEIFLLGRIREEYDRTGSNRTAVIDGIARTGRLVSSAAAALALSAAAMGTSDVSLLKFTGLGIAIGALVDAVLVRGILVPAVMAALGPANWWTPAPWRKPVTAS</sequence>
<keyword evidence="5 7" id="KW-1133">Transmembrane helix</keyword>
<dbReference type="Proteomes" id="UP000608522">
    <property type="component" value="Unassembled WGS sequence"/>
</dbReference>
<evidence type="ECO:0000313" key="10">
    <source>
        <dbReference type="EMBL" id="GHI81686.1"/>
    </source>
</evidence>
<feature type="transmembrane region" description="Helical" evidence="7">
    <location>
        <begin position="212"/>
        <end position="235"/>
    </location>
</feature>
<evidence type="ECO:0000256" key="6">
    <source>
        <dbReference type="ARBA" id="ARBA00023136"/>
    </source>
</evidence>
<evidence type="ECO:0000256" key="4">
    <source>
        <dbReference type="ARBA" id="ARBA00022692"/>
    </source>
</evidence>
<dbReference type="SUPFAM" id="SSF82866">
    <property type="entry name" value="Multidrug efflux transporter AcrB transmembrane domain"/>
    <property type="match status" value="2"/>
</dbReference>
<feature type="transmembrane region" description="Helical" evidence="7">
    <location>
        <begin position="576"/>
        <end position="600"/>
    </location>
</feature>
<dbReference type="Pfam" id="PF03176">
    <property type="entry name" value="MMPL"/>
    <property type="match status" value="2"/>
</dbReference>
<evidence type="ECO:0000256" key="5">
    <source>
        <dbReference type="ARBA" id="ARBA00022989"/>
    </source>
</evidence>
<feature type="domain" description="SSD" evidence="9">
    <location>
        <begin position="164"/>
        <end position="313"/>
    </location>
</feature>
<dbReference type="PROSITE" id="PS50156">
    <property type="entry name" value="SSD"/>
    <property type="match status" value="1"/>
</dbReference>
<keyword evidence="8" id="KW-0732">Signal</keyword>
<keyword evidence="11" id="KW-1185">Reference proteome</keyword>
<evidence type="ECO:0000313" key="11">
    <source>
        <dbReference type="Proteomes" id="UP000608522"/>
    </source>
</evidence>
<evidence type="ECO:0000256" key="3">
    <source>
        <dbReference type="ARBA" id="ARBA00022475"/>
    </source>
</evidence>
<feature type="transmembrane region" description="Helical" evidence="7">
    <location>
        <begin position="507"/>
        <end position="525"/>
    </location>
</feature>
<evidence type="ECO:0000256" key="7">
    <source>
        <dbReference type="SAM" id="Phobius"/>
    </source>
</evidence>
<name>A0ABQ3TMR3_9ACTN</name>
<evidence type="ECO:0000256" key="1">
    <source>
        <dbReference type="ARBA" id="ARBA00004651"/>
    </source>
</evidence>
<organism evidence="10 11">
    <name type="scientific">Streptomyces spororaveus</name>
    <dbReference type="NCBI Taxonomy" id="284039"/>
    <lineage>
        <taxon>Bacteria</taxon>
        <taxon>Bacillati</taxon>
        <taxon>Actinomycetota</taxon>
        <taxon>Actinomycetes</taxon>
        <taxon>Kitasatosporales</taxon>
        <taxon>Streptomycetaceae</taxon>
        <taxon>Streptomyces</taxon>
    </lineage>
</organism>
<keyword evidence="4 7" id="KW-0812">Transmembrane</keyword>
<reference evidence="11" key="1">
    <citation type="submission" date="2023-07" db="EMBL/GenBank/DDBJ databases">
        <title>Whole genome shotgun sequence of Streptomyces spororaveus NBRC 15456.</title>
        <authorList>
            <person name="Komaki H."/>
            <person name="Tamura T."/>
        </authorList>
    </citation>
    <scope>NUCLEOTIDE SEQUENCE [LARGE SCALE GENOMIC DNA]</scope>
    <source>
        <strain evidence="11">NBRC 15456</strain>
    </source>
</reference>
<comment type="similarity">
    <text evidence="2">Belongs to the resistance-nodulation-cell division (RND) (TC 2.A.6) family. MmpL subfamily.</text>
</comment>
<dbReference type="EMBL" id="BNED01000005">
    <property type="protein sequence ID" value="GHI81686.1"/>
    <property type="molecule type" value="Genomic_DNA"/>
</dbReference>